<accession>G0NJD2</accession>
<dbReference type="HOGENOM" id="CLU_3299849_0_0_1"/>
<dbReference type="AlphaFoldDB" id="G0NJD2"/>
<dbReference type="Proteomes" id="UP000008068">
    <property type="component" value="Unassembled WGS sequence"/>
</dbReference>
<keyword evidence="3" id="KW-1185">Reference proteome</keyword>
<dbReference type="InParanoid" id="G0NJD2"/>
<evidence type="ECO:0000256" key="1">
    <source>
        <dbReference type="SAM" id="SignalP"/>
    </source>
</evidence>
<feature type="chain" id="PRO_5003404979" evidence="1">
    <location>
        <begin position="20"/>
        <end position="40"/>
    </location>
</feature>
<gene>
    <name evidence="2" type="ORF">CAEBREN_09379</name>
</gene>
<evidence type="ECO:0000313" key="2">
    <source>
        <dbReference type="EMBL" id="EGT32251.1"/>
    </source>
</evidence>
<name>G0NJD2_CAEBE</name>
<keyword evidence="1" id="KW-0732">Signal</keyword>
<organism evidence="3">
    <name type="scientific">Caenorhabditis brenneri</name>
    <name type="common">Nematode worm</name>
    <dbReference type="NCBI Taxonomy" id="135651"/>
    <lineage>
        <taxon>Eukaryota</taxon>
        <taxon>Metazoa</taxon>
        <taxon>Ecdysozoa</taxon>
        <taxon>Nematoda</taxon>
        <taxon>Chromadorea</taxon>
        <taxon>Rhabditida</taxon>
        <taxon>Rhabditina</taxon>
        <taxon>Rhabditomorpha</taxon>
        <taxon>Rhabditoidea</taxon>
        <taxon>Rhabditidae</taxon>
        <taxon>Peloderinae</taxon>
        <taxon>Caenorhabditis</taxon>
    </lineage>
</organism>
<sequence>MMSVGLWTVMSSLYGLIFAPQEDCLENKDAIEYAIDNLLQ</sequence>
<protein>
    <submittedName>
        <fullName evidence="2">Uncharacterized protein</fullName>
    </submittedName>
</protein>
<reference evidence="3" key="1">
    <citation type="submission" date="2011-07" db="EMBL/GenBank/DDBJ databases">
        <authorList>
            <consortium name="Caenorhabditis brenneri Sequencing and Analysis Consortium"/>
            <person name="Wilson R.K."/>
        </authorList>
    </citation>
    <scope>NUCLEOTIDE SEQUENCE [LARGE SCALE GENOMIC DNA]</scope>
    <source>
        <strain evidence="3">PB2801</strain>
    </source>
</reference>
<feature type="signal peptide" evidence="1">
    <location>
        <begin position="1"/>
        <end position="19"/>
    </location>
</feature>
<dbReference type="EMBL" id="GL379895">
    <property type="protein sequence ID" value="EGT32251.1"/>
    <property type="molecule type" value="Genomic_DNA"/>
</dbReference>
<evidence type="ECO:0000313" key="3">
    <source>
        <dbReference type="Proteomes" id="UP000008068"/>
    </source>
</evidence>
<proteinExistence type="predicted"/>